<feature type="non-terminal residue" evidence="1">
    <location>
        <position position="1"/>
    </location>
</feature>
<protein>
    <recommendedName>
        <fullName evidence="2">Transposase</fullName>
    </recommendedName>
</protein>
<dbReference type="EMBL" id="UINC01001566">
    <property type="protein sequence ID" value="SUZ83778.1"/>
    <property type="molecule type" value="Genomic_DNA"/>
</dbReference>
<dbReference type="AlphaFoldDB" id="A0A381QYY6"/>
<reference evidence="1" key="1">
    <citation type="submission" date="2018-05" db="EMBL/GenBank/DDBJ databases">
        <authorList>
            <person name="Lanie J.A."/>
            <person name="Ng W.-L."/>
            <person name="Kazmierczak K.M."/>
            <person name="Andrzejewski T.M."/>
            <person name="Davidsen T.M."/>
            <person name="Wayne K.J."/>
            <person name="Tettelin H."/>
            <person name="Glass J.I."/>
            <person name="Rusch D."/>
            <person name="Podicherti R."/>
            <person name="Tsui H.-C.T."/>
            <person name="Winkler M.E."/>
        </authorList>
    </citation>
    <scope>NUCLEOTIDE SEQUENCE</scope>
</reference>
<evidence type="ECO:0008006" key="2">
    <source>
        <dbReference type="Google" id="ProtNLM"/>
    </source>
</evidence>
<sequence>VSRSAYNYTIEVLKKVSFNPALFKKELRKASLTLLPYEYQELIIWAKEFVLNKPDLQVAFY</sequence>
<evidence type="ECO:0000313" key="1">
    <source>
        <dbReference type="EMBL" id="SUZ83778.1"/>
    </source>
</evidence>
<organism evidence="1">
    <name type="scientific">marine metagenome</name>
    <dbReference type="NCBI Taxonomy" id="408172"/>
    <lineage>
        <taxon>unclassified sequences</taxon>
        <taxon>metagenomes</taxon>
        <taxon>ecological metagenomes</taxon>
    </lineage>
</organism>
<proteinExistence type="predicted"/>
<gene>
    <name evidence="1" type="ORF">METZ01_LOCUS36632</name>
</gene>
<name>A0A381QYY6_9ZZZZ</name>
<accession>A0A381QYY6</accession>